<dbReference type="InterPro" id="IPR011051">
    <property type="entry name" value="RmlC_Cupin_sf"/>
</dbReference>
<dbReference type="Gene3D" id="2.60.120.10">
    <property type="entry name" value="Jelly Rolls"/>
    <property type="match status" value="1"/>
</dbReference>
<protein>
    <submittedName>
        <fullName evidence="2">Cupin domain-containing protein</fullName>
    </submittedName>
</protein>
<accession>A0A2N0Z053</accession>
<dbReference type="RefSeq" id="WP_101177914.1">
    <property type="nucleotide sequence ID" value="NZ_PISE01000031.1"/>
</dbReference>
<dbReference type="InterPro" id="IPR014710">
    <property type="entry name" value="RmlC-like_jellyroll"/>
</dbReference>
<dbReference type="AlphaFoldDB" id="A0A2N0Z053"/>
<dbReference type="InterPro" id="IPR013096">
    <property type="entry name" value="Cupin_2"/>
</dbReference>
<dbReference type="Proteomes" id="UP000233375">
    <property type="component" value="Unassembled WGS sequence"/>
</dbReference>
<evidence type="ECO:0000259" key="1">
    <source>
        <dbReference type="Pfam" id="PF07883"/>
    </source>
</evidence>
<dbReference type="EMBL" id="PISE01000031">
    <property type="protein sequence ID" value="PKG22893.1"/>
    <property type="molecule type" value="Genomic_DNA"/>
</dbReference>
<evidence type="ECO:0000313" key="3">
    <source>
        <dbReference type="Proteomes" id="UP000233375"/>
    </source>
</evidence>
<proteinExistence type="predicted"/>
<feature type="domain" description="Cupin type-2" evidence="1">
    <location>
        <begin position="33"/>
        <end position="100"/>
    </location>
</feature>
<name>A0A2N0Z053_9BACI</name>
<organism evidence="2 3">
    <name type="scientific">Niallia nealsonii</name>
    <dbReference type="NCBI Taxonomy" id="115979"/>
    <lineage>
        <taxon>Bacteria</taxon>
        <taxon>Bacillati</taxon>
        <taxon>Bacillota</taxon>
        <taxon>Bacilli</taxon>
        <taxon>Bacillales</taxon>
        <taxon>Bacillaceae</taxon>
        <taxon>Niallia</taxon>
    </lineage>
</organism>
<reference evidence="2 3" key="1">
    <citation type="journal article" date="2003" name="Int. J. Syst. Evol. Microbiol.">
        <title>Bacillus nealsonii sp. nov., isolated from a spacecraft-assembly facility, whose spores are gamma-radiation resistant.</title>
        <authorList>
            <person name="Venkateswaran K."/>
            <person name="Kempf M."/>
            <person name="Chen F."/>
            <person name="Satomi M."/>
            <person name="Nicholson W."/>
            <person name="Kern R."/>
        </authorList>
    </citation>
    <scope>NUCLEOTIDE SEQUENCE [LARGE SCALE GENOMIC DNA]</scope>
    <source>
        <strain evidence="2 3">FO-92</strain>
    </source>
</reference>
<dbReference type="OrthoDB" id="9806121at2"/>
<evidence type="ECO:0000313" key="2">
    <source>
        <dbReference type="EMBL" id="PKG22893.1"/>
    </source>
</evidence>
<keyword evidence="3" id="KW-1185">Reference proteome</keyword>
<sequence>MKISKYNTEHYIWGRNCDGWHLVKNKELSVIHERMPANTVEVRHYHHHAQQFFFVLSGTAVLEVDGEEIVLHSLEGKEVSPHIPHQMANRSNEDVEFLVISQPNSRGDRSFADK</sequence>
<dbReference type="Pfam" id="PF07883">
    <property type="entry name" value="Cupin_2"/>
    <property type="match status" value="1"/>
</dbReference>
<dbReference type="SUPFAM" id="SSF51182">
    <property type="entry name" value="RmlC-like cupins"/>
    <property type="match status" value="1"/>
</dbReference>
<gene>
    <name evidence="2" type="ORF">CWS01_14525</name>
</gene>
<comment type="caution">
    <text evidence="2">The sequence shown here is derived from an EMBL/GenBank/DDBJ whole genome shotgun (WGS) entry which is preliminary data.</text>
</comment>